<organism evidence="2 3">
    <name type="scientific">Dentiscutata erythropus</name>
    <dbReference type="NCBI Taxonomy" id="1348616"/>
    <lineage>
        <taxon>Eukaryota</taxon>
        <taxon>Fungi</taxon>
        <taxon>Fungi incertae sedis</taxon>
        <taxon>Mucoromycota</taxon>
        <taxon>Glomeromycotina</taxon>
        <taxon>Glomeromycetes</taxon>
        <taxon>Diversisporales</taxon>
        <taxon>Gigasporaceae</taxon>
        <taxon>Dentiscutata</taxon>
    </lineage>
</organism>
<protein>
    <submittedName>
        <fullName evidence="2">24326_t:CDS:1</fullName>
    </submittedName>
</protein>
<dbReference type="AlphaFoldDB" id="A0A9N8Z976"/>
<feature type="region of interest" description="Disordered" evidence="1">
    <location>
        <begin position="114"/>
        <end position="327"/>
    </location>
</feature>
<feature type="compositionally biased region" description="Basic residues" evidence="1">
    <location>
        <begin position="305"/>
        <end position="314"/>
    </location>
</feature>
<feature type="non-terminal residue" evidence="2">
    <location>
        <position position="1"/>
    </location>
</feature>
<evidence type="ECO:0000313" key="2">
    <source>
        <dbReference type="EMBL" id="CAG8477827.1"/>
    </source>
</evidence>
<comment type="caution">
    <text evidence="2">The sequence shown here is derived from an EMBL/GenBank/DDBJ whole genome shotgun (WGS) entry which is preliminary data.</text>
</comment>
<feature type="compositionally biased region" description="Polar residues" evidence="1">
    <location>
        <begin position="228"/>
        <end position="287"/>
    </location>
</feature>
<evidence type="ECO:0000313" key="3">
    <source>
        <dbReference type="Proteomes" id="UP000789405"/>
    </source>
</evidence>
<name>A0A9N8Z976_9GLOM</name>
<gene>
    <name evidence="2" type="ORF">DERYTH_LOCUS1773</name>
</gene>
<feature type="compositionally biased region" description="Polar residues" evidence="1">
    <location>
        <begin position="143"/>
        <end position="162"/>
    </location>
</feature>
<dbReference type="OrthoDB" id="10495957at2759"/>
<feature type="compositionally biased region" description="Polar residues" evidence="1">
    <location>
        <begin position="1"/>
        <end position="12"/>
    </location>
</feature>
<proteinExistence type="predicted"/>
<feature type="compositionally biased region" description="Polar residues" evidence="1">
    <location>
        <begin position="125"/>
        <end position="136"/>
    </location>
</feature>
<feature type="compositionally biased region" description="Basic and acidic residues" evidence="1">
    <location>
        <begin position="168"/>
        <end position="179"/>
    </location>
</feature>
<dbReference type="Proteomes" id="UP000789405">
    <property type="component" value="Unassembled WGS sequence"/>
</dbReference>
<sequence length="327" mass="36200">METSSIDNSGFNRKNKKARTSATEEEENLAEIWGTSYKDTENKELLQTVGQNSDSKETKNTKVAATTKEVNNAKSSPELDNQTVILNSNSYINWANDAEKELQSSVTKEITLLEHKNPWVDSEETTNTSRLENNNNIKKHVSSENNYNYTRDDNQATNSGSGATDPESQPHDQAVEAKNKSSNSGKQELKEARAQLRQSTAQKLSSIDLKISENNPYTKPGTKEMEIETNSISSGSSTPVPETPNKTSNDTETPVTEMITESTVKNTTDIPNETTSKAISPNNNSTTESEDQDPKDPPFTTVVSKKQKLKNKKKGLGDNYHPYRGSE</sequence>
<evidence type="ECO:0000256" key="1">
    <source>
        <dbReference type="SAM" id="MobiDB-lite"/>
    </source>
</evidence>
<feature type="region of interest" description="Disordered" evidence="1">
    <location>
        <begin position="1"/>
        <end position="30"/>
    </location>
</feature>
<reference evidence="2" key="1">
    <citation type="submission" date="2021-06" db="EMBL/GenBank/DDBJ databases">
        <authorList>
            <person name="Kallberg Y."/>
            <person name="Tangrot J."/>
            <person name="Rosling A."/>
        </authorList>
    </citation>
    <scope>NUCLEOTIDE SEQUENCE</scope>
    <source>
        <strain evidence="2">MA453B</strain>
    </source>
</reference>
<feature type="compositionally biased region" description="Polar residues" evidence="1">
    <location>
        <begin position="196"/>
        <end position="205"/>
    </location>
</feature>
<dbReference type="EMBL" id="CAJVPY010000523">
    <property type="protein sequence ID" value="CAG8477827.1"/>
    <property type="molecule type" value="Genomic_DNA"/>
</dbReference>
<accession>A0A9N8Z976</accession>
<keyword evidence="3" id="KW-1185">Reference proteome</keyword>